<keyword evidence="8" id="KW-0413">Isomerase</keyword>
<comment type="similarity">
    <text evidence="3">Belongs to the FKBP-type PPIase family. Tig subfamily.</text>
</comment>
<gene>
    <name evidence="13" type="ORF">COV08_03460</name>
</gene>
<dbReference type="SUPFAM" id="SSF102735">
    <property type="entry name" value="Trigger factor ribosome-binding domain"/>
    <property type="match status" value="1"/>
</dbReference>
<feature type="domain" description="Trigger factor C-terminal" evidence="12">
    <location>
        <begin position="216"/>
        <end position="352"/>
    </location>
</feature>
<dbReference type="InterPro" id="IPR037041">
    <property type="entry name" value="Trigger_fac_C_sf"/>
</dbReference>
<evidence type="ECO:0000259" key="11">
    <source>
        <dbReference type="Pfam" id="PF05697"/>
    </source>
</evidence>
<comment type="catalytic activity">
    <reaction evidence="1">
        <text>[protein]-peptidylproline (omega=180) = [protein]-peptidylproline (omega=0)</text>
        <dbReference type="Rhea" id="RHEA:16237"/>
        <dbReference type="Rhea" id="RHEA-COMP:10747"/>
        <dbReference type="Rhea" id="RHEA-COMP:10748"/>
        <dbReference type="ChEBI" id="CHEBI:83833"/>
        <dbReference type="ChEBI" id="CHEBI:83834"/>
        <dbReference type="EC" id="5.2.1.8"/>
    </reaction>
</comment>
<sequence>MLKLPELKIEPASEGELELSGELSAGEFESFRAPALKTLGQAIKLDGFRPGHVPAEVLTQQVGEGKILQEMAEQALAELYPLILTERQIAALGRPEVTITKLAPGNPLGFKFKTAVMPEVKLGDYQTIAKKLNSADNTQAGAIEIKDEAVMKVLEDLRKSRETASHASHSHHEHAEGEKGDTPEDSPLGAAQGESSGSVKLELNDDFAKSLGQFETLEELKAKIKSNLETEEQLKQKDKKRVAIIEEVIKNSDLKIAAILVENEKEKMLAEMEGQIGQMGLKFDDYLSHLKKTRDDLKAGWDQEARQRVAFGLVLNEIAAREKIEAPAEELKNEVDYLKLQYKDIAEERLRQYAAGLIVNEKVFNY</sequence>
<dbReference type="EC" id="5.2.1.8" evidence="4"/>
<evidence type="ECO:0000313" key="14">
    <source>
        <dbReference type="Proteomes" id="UP000230431"/>
    </source>
</evidence>
<feature type="non-terminal residue" evidence="13">
    <location>
        <position position="366"/>
    </location>
</feature>
<dbReference type="Pfam" id="PF05698">
    <property type="entry name" value="Trigger_C"/>
    <property type="match status" value="1"/>
</dbReference>
<reference evidence="13 14" key="1">
    <citation type="submission" date="2017-09" db="EMBL/GenBank/DDBJ databases">
        <title>Depth-based differentiation of microbial function through sediment-hosted aquifers and enrichment of novel symbionts in the deep terrestrial subsurface.</title>
        <authorList>
            <person name="Probst A.J."/>
            <person name="Ladd B."/>
            <person name="Jarett J.K."/>
            <person name="Geller-Mcgrath D.E."/>
            <person name="Sieber C.M."/>
            <person name="Emerson J.B."/>
            <person name="Anantharaman K."/>
            <person name="Thomas B.C."/>
            <person name="Malmstrom R."/>
            <person name="Stieglmeier M."/>
            <person name="Klingl A."/>
            <person name="Woyke T."/>
            <person name="Ryan C.M."/>
            <person name="Banfield J.F."/>
        </authorList>
    </citation>
    <scope>NUCLEOTIDE SEQUENCE [LARGE SCALE GENOMIC DNA]</scope>
    <source>
        <strain evidence="13">CG10_big_fil_rev_8_21_14_0_10_49_38</strain>
    </source>
</reference>
<evidence type="ECO:0000256" key="3">
    <source>
        <dbReference type="ARBA" id="ARBA00005464"/>
    </source>
</evidence>
<organism evidence="13 14">
    <name type="scientific">Candidatus Vogelbacteria bacterium CG10_big_fil_rev_8_21_14_0_10_49_38</name>
    <dbReference type="NCBI Taxonomy" id="1975043"/>
    <lineage>
        <taxon>Bacteria</taxon>
        <taxon>Candidatus Vogeliibacteriota</taxon>
    </lineage>
</organism>
<feature type="compositionally biased region" description="Basic and acidic residues" evidence="10">
    <location>
        <begin position="173"/>
        <end position="182"/>
    </location>
</feature>
<dbReference type="InterPro" id="IPR005215">
    <property type="entry name" value="Trig_fac"/>
</dbReference>
<proteinExistence type="inferred from homology"/>
<comment type="subcellular location">
    <subcellularLocation>
        <location evidence="2">Cytoplasm</location>
    </subcellularLocation>
</comment>
<keyword evidence="6" id="KW-0697">Rotamase</keyword>
<evidence type="ECO:0000256" key="7">
    <source>
        <dbReference type="ARBA" id="ARBA00023186"/>
    </source>
</evidence>
<dbReference type="GO" id="GO:0003755">
    <property type="term" value="F:peptidyl-prolyl cis-trans isomerase activity"/>
    <property type="evidence" value="ECO:0007669"/>
    <property type="project" value="UniProtKB-KW"/>
</dbReference>
<evidence type="ECO:0000256" key="2">
    <source>
        <dbReference type="ARBA" id="ARBA00004496"/>
    </source>
</evidence>
<accession>A0A2H0RGL5</accession>
<evidence type="ECO:0000256" key="1">
    <source>
        <dbReference type="ARBA" id="ARBA00000971"/>
    </source>
</evidence>
<name>A0A2H0RGL5_9BACT</name>
<dbReference type="GO" id="GO:0005737">
    <property type="term" value="C:cytoplasm"/>
    <property type="evidence" value="ECO:0007669"/>
    <property type="project" value="UniProtKB-SubCell"/>
</dbReference>
<protein>
    <recommendedName>
        <fullName evidence="5">Trigger factor</fullName>
        <ecNumber evidence="4">5.2.1.8</ecNumber>
    </recommendedName>
    <alternativeName>
        <fullName evidence="9">PPIase</fullName>
    </alternativeName>
</protein>
<keyword evidence="7" id="KW-0143">Chaperone</keyword>
<dbReference type="Gene3D" id="1.10.3120.10">
    <property type="entry name" value="Trigger factor, C-terminal domain"/>
    <property type="match status" value="1"/>
</dbReference>
<dbReference type="GO" id="GO:0043335">
    <property type="term" value="P:protein unfolding"/>
    <property type="evidence" value="ECO:0007669"/>
    <property type="project" value="TreeGrafter"/>
</dbReference>
<evidence type="ECO:0000259" key="12">
    <source>
        <dbReference type="Pfam" id="PF05698"/>
    </source>
</evidence>
<dbReference type="InterPro" id="IPR027304">
    <property type="entry name" value="Trigger_fact/SurA_dom_sf"/>
</dbReference>
<evidence type="ECO:0000256" key="8">
    <source>
        <dbReference type="ARBA" id="ARBA00023235"/>
    </source>
</evidence>
<dbReference type="Gene3D" id="3.30.70.1050">
    <property type="entry name" value="Trigger factor ribosome-binding domain"/>
    <property type="match status" value="1"/>
</dbReference>
<evidence type="ECO:0000256" key="6">
    <source>
        <dbReference type="ARBA" id="ARBA00023110"/>
    </source>
</evidence>
<dbReference type="GO" id="GO:0043022">
    <property type="term" value="F:ribosome binding"/>
    <property type="evidence" value="ECO:0007669"/>
    <property type="project" value="TreeGrafter"/>
</dbReference>
<dbReference type="GO" id="GO:0051083">
    <property type="term" value="P:'de novo' cotranslational protein folding"/>
    <property type="evidence" value="ECO:0007669"/>
    <property type="project" value="TreeGrafter"/>
</dbReference>
<evidence type="ECO:0000256" key="10">
    <source>
        <dbReference type="SAM" id="MobiDB-lite"/>
    </source>
</evidence>
<dbReference type="SUPFAM" id="SSF109998">
    <property type="entry name" value="Triger factor/SurA peptide-binding domain-like"/>
    <property type="match status" value="1"/>
</dbReference>
<feature type="region of interest" description="Disordered" evidence="10">
    <location>
        <begin position="160"/>
        <end position="197"/>
    </location>
</feature>
<evidence type="ECO:0000256" key="9">
    <source>
        <dbReference type="ARBA" id="ARBA00029986"/>
    </source>
</evidence>
<dbReference type="PANTHER" id="PTHR30560:SF3">
    <property type="entry name" value="TRIGGER FACTOR-LIKE PROTEIN TIG, CHLOROPLASTIC"/>
    <property type="match status" value="1"/>
</dbReference>
<dbReference type="InterPro" id="IPR008880">
    <property type="entry name" value="Trigger_fac_C"/>
</dbReference>
<dbReference type="Proteomes" id="UP000230431">
    <property type="component" value="Unassembled WGS sequence"/>
</dbReference>
<dbReference type="Pfam" id="PF05697">
    <property type="entry name" value="Trigger_N"/>
    <property type="match status" value="1"/>
</dbReference>
<dbReference type="EMBL" id="PCYK01000030">
    <property type="protein sequence ID" value="PIR45701.1"/>
    <property type="molecule type" value="Genomic_DNA"/>
</dbReference>
<dbReference type="InterPro" id="IPR008881">
    <property type="entry name" value="Trigger_fac_ribosome-bd_bac"/>
</dbReference>
<dbReference type="AlphaFoldDB" id="A0A2H0RGL5"/>
<dbReference type="GO" id="GO:0015031">
    <property type="term" value="P:protein transport"/>
    <property type="evidence" value="ECO:0007669"/>
    <property type="project" value="InterPro"/>
</dbReference>
<evidence type="ECO:0000313" key="13">
    <source>
        <dbReference type="EMBL" id="PIR45701.1"/>
    </source>
</evidence>
<evidence type="ECO:0000256" key="5">
    <source>
        <dbReference type="ARBA" id="ARBA00016902"/>
    </source>
</evidence>
<dbReference type="PANTHER" id="PTHR30560">
    <property type="entry name" value="TRIGGER FACTOR CHAPERONE AND PEPTIDYL-PROLYL CIS/TRANS ISOMERASE"/>
    <property type="match status" value="1"/>
</dbReference>
<dbReference type="InterPro" id="IPR036611">
    <property type="entry name" value="Trigger_fac_ribosome-bd_sf"/>
</dbReference>
<dbReference type="GO" id="GO:0044183">
    <property type="term" value="F:protein folding chaperone"/>
    <property type="evidence" value="ECO:0007669"/>
    <property type="project" value="TreeGrafter"/>
</dbReference>
<evidence type="ECO:0000256" key="4">
    <source>
        <dbReference type="ARBA" id="ARBA00013194"/>
    </source>
</evidence>
<feature type="domain" description="Trigger factor ribosome-binding bacterial" evidence="11">
    <location>
        <begin position="9"/>
        <end position="156"/>
    </location>
</feature>
<comment type="caution">
    <text evidence="13">The sequence shown here is derived from an EMBL/GenBank/DDBJ whole genome shotgun (WGS) entry which is preliminary data.</text>
</comment>